<keyword evidence="6 9" id="KW-0067">ATP-binding</keyword>
<sequence length="326" mass="36198">MTQQPLLTVDGLSTYFYTDRGVAQAVCDVSYDIKPGETLGVVGESGCGKSVTSLSVMRLIPDPPGKIVAGKITFDGQDLLSLSERQMRKIRGNHISMIFQEPMTSLNPVFRVGDQIAEAIILHEKLSRKAALERAVDLLNQVGIPSPESRIHDYPHQMSGGMRQRVMIAMALACKPKLIIADEPTTALDVTIQAQILELMDKLREETGTAIQLITHDLGVIAETAQKVLVMYAGRVVEEADVKDLFTNPMHPYTRGLMRSIPGLGAHEEKARLETIPGVVPSLLRLPKGCRFQDRCRHAMERCKHEEPELKIADGKHPVRCWLYQE</sequence>
<dbReference type="GO" id="GO:0016887">
    <property type="term" value="F:ATP hydrolysis activity"/>
    <property type="evidence" value="ECO:0007669"/>
    <property type="project" value="InterPro"/>
</dbReference>
<comment type="caution">
    <text evidence="9">The sequence shown here is derived from an EMBL/GenBank/DDBJ whole genome shotgun (WGS) entry which is preliminary data.</text>
</comment>
<dbReference type="AlphaFoldDB" id="A0A6N6N6C6"/>
<accession>A0A6N6N6C6</accession>
<evidence type="ECO:0000256" key="6">
    <source>
        <dbReference type="ARBA" id="ARBA00022840"/>
    </source>
</evidence>
<dbReference type="InterPro" id="IPR017871">
    <property type="entry name" value="ABC_transporter-like_CS"/>
</dbReference>
<keyword evidence="4" id="KW-1003">Cell membrane</keyword>
<name>A0A6N6N6C6_9BACT</name>
<dbReference type="InterPro" id="IPR027417">
    <property type="entry name" value="P-loop_NTPase"/>
</dbReference>
<evidence type="ECO:0000256" key="3">
    <source>
        <dbReference type="ARBA" id="ARBA00022448"/>
    </source>
</evidence>
<dbReference type="InterPro" id="IPR003439">
    <property type="entry name" value="ABC_transporter-like_ATP-bd"/>
</dbReference>
<evidence type="ECO:0000256" key="4">
    <source>
        <dbReference type="ARBA" id="ARBA00022475"/>
    </source>
</evidence>
<dbReference type="FunFam" id="3.40.50.300:FF:000016">
    <property type="entry name" value="Oligopeptide ABC transporter ATP-binding component"/>
    <property type="match status" value="1"/>
</dbReference>
<dbReference type="SUPFAM" id="SSF52540">
    <property type="entry name" value="P-loop containing nucleoside triphosphate hydrolases"/>
    <property type="match status" value="1"/>
</dbReference>
<evidence type="ECO:0000256" key="2">
    <source>
        <dbReference type="ARBA" id="ARBA00005417"/>
    </source>
</evidence>
<comment type="subcellular location">
    <subcellularLocation>
        <location evidence="1">Cell inner membrane</location>
        <topology evidence="1">Peripheral membrane protein</topology>
    </subcellularLocation>
</comment>
<gene>
    <name evidence="9" type="ORF">F8A88_01870</name>
</gene>
<protein>
    <submittedName>
        <fullName evidence="9">ABC transporter ATP-binding protein</fullName>
    </submittedName>
</protein>
<evidence type="ECO:0000256" key="1">
    <source>
        <dbReference type="ARBA" id="ARBA00004417"/>
    </source>
</evidence>
<evidence type="ECO:0000256" key="7">
    <source>
        <dbReference type="ARBA" id="ARBA00023136"/>
    </source>
</evidence>
<feature type="domain" description="ABC transporter" evidence="8">
    <location>
        <begin position="7"/>
        <end position="258"/>
    </location>
</feature>
<keyword evidence="7" id="KW-0472">Membrane</keyword>
<dbReference type="PANTHER" id="PTHR43297:SF2">
    <property type="entry name" value="DIPEPTIDE TRANSPORT ATP-BINDING PROTEIN DPPD"/>
    <property type="match status" value="1"/>
</dbReference>
<dbReference type="NCBIfam" id="TIGR01727">
    <property type="entry name" value="oligo_HPY"/>
    <property type="match status" value="1"/>
</dbReference>
<dbReference type="CDD" id="cd03257">
    <property type="entry name" value="ABC_NikE_OppD_transporters"/>
    <property type="match status" value="1"/>
</dbReference>
<keyword evidence="10" id="KW-1185">Reference proteome</keyword>
<organism evidence="9 10">
    <name type="scientific">Pseudodesulfovibrio senegalensis</name>
    <dbReference type="NCBI Taxonomy" id="1721087"/>
    <lineage>
        <taxon>Bacteria</taxon>
        <taxon>Pseudomonadati</taxon>
        <taxon>Thermodesulfobacteriota</taxon>
        <taxon>Desulfovibrionia</taxon>
        <taxon>Desulfovibrionales</taxon>
        <taxon>Desulfovibrionaceae</taxon>
    </lineage>
</organism>
<proteinExistence type="inferred from homology"/>
<dbReference type="InterPro" id="IPR013563">
    <property type="entry name" value="Oligopep_ABC_C"/>
</dbReference>
<evidence type="ECO:0000259" key="8">
    <source>
        <dbReference type="PROSITE" id="PS50893"/>
    </source>
</evidence>
<dbReference type="PANTHER" id="PTHR43297">
    <property type="entry name" value="OLIGOPEPTIDE TRANSPORT ATP-BINDING PROTEIN APPD"/>
    <property type="match status" value="1"/>
</dbReference>
<dbReference type="EMBL" id="WAIE01000001">
    <property type="protein sequence ID" value="KAB1443035.1"/>
    <property type="molecule type" value="Genomic_DNA"/>
</dbReference>
<evidence type="ECO:0000313" key="9">
    <source>
        <dbReference type="EMBL" id="KAB1443035.1"/>
    </source>
</evidence>
<dbReference type="GO" id="GO:0005886">
    <property type="term" value="C:plasma membrane"/>
    <property type="evidence" value="ECO:0007669"/>
    <property type="project" value="UniProtKB-SubCell"/>
</dbReference>
<dbReference type="GO" id="GO:0015833">
    <property type="term" value="P:peptide transport"/>
    <property type="evidence" value="ECO:0007669"/>
    <property type="project" value="InterPro"/>
</dbReference>
<comment type="similarity">
    <text evidence="2">Belongs to the ABC transporter superfamily.</text>
</comment>
<dbReference type="PROSITE" id="PS50893">
    <property type="entry name" value="ABC_TRANSPORTER_2"/>
    <property type="match status" value="1"/>
</dbReference>
<dbReference type="InterPro" id="IPR003593">
    <property type="entry name" value="AAA+_ATPase"/>
</dbReference>
<dbReference type="SMART" id="SM00382">
    <property type="entry name" value="AAA"/>
    <property type="match status" value="1"/>
</dbReference>
<dbReference type="PROSITE" id="PS00211">
    <property type="entry name" value="ABC_TRANSPORTER_1"/>
    <property type="match status" value="1"/>
</dbReference>
<reference evidence="9 10" key="1">
    <citation type="journal article" date="2017" name="Int. J. Syst. Evol. Microbiol.">
        <title>Desulfovibrio senegalensis sp. nov., a mesophilic sulfate reducer isolated from marine sediment.</title>
        <authorList>
            <person name="Thioye A."/>
            <person name="Gam Z.B.A."/>
            <person name="Mbengue M."/>
            <person name="Cayol J.L."/>
            <person name="Joseph-Bartoli M."/>
            <person name="Toure-Kane C."/>
            <person name="Labat M."/>
        </authorList>
    </citation>
    <scope>NUCLEOTIDE SEQUENCE [LARGE SCALE GENOMIC DNA]</scope>
    <source>
        <strain evidence="9 10">DSM 101509</strain>
    </source>
</reference>
<dbReference type="GO" id="GO:0005524">
    <property type="term" value="F:ATP binding"/>
    <property type="evidence" value="ECO:0007669"/>
    <property type="project" value="UniProtKB-KW"/>
</dbReference>
<dbReference type="OrthoDB" id="9809450at2"/>
<evidence type="ECO:0000256" key="5">
    <source>
        <dbReference type="ARBA" id="ARBA00022741"/>
    </source>
</evidence>
<dbReference type="Pfam" id="PF08352">
    <property type="entry name" value="oligo_HPY"/>
    <property type="match status" value="1"/>
</dbReference>
<keyword evidence="5" id="KW-0547">Nucleotide-binding</keyword>
<dbReference type="Gene3D" id="3.40.50.300">
    <property type="entry name" value="P-loop containing nucleotide triphosphate hydrolases"/>
    <property type="match status" value="1"/>
</dbReference>
<evidence type="ECO:0000313" key="10">
    <source>
        <dbReference type="Proteomes" id="UP000438699"/>
    </source>
</evidence>
<dbReference type="RefSeq" id="WP_151149296.1">
    <property type="nucleotide sequence ID" value="NZ_WAIE01000001.1"/>
</dbReference>
<keyword evidence="3" id="KW-0813">Transport</keyword>
<dbReference type="Proteomes" id="UP000438699">
    <property type="component" value="Unassembled WGS sequence"/>
</dbReference>
<dbReference type="InterPro" id="IPR050388">
    <property type="entry name" value="ABC_Ni/Peptide_Import"/>
</dbReference>
<dbReference type="Pfam" id="PF00005">
    <property type="entry name" value="ABC_tran"/>
    <property type="match status" value="1"/>
</dbReference>